<dbReference type="Pfam" id="PF02441">
    <property type="entry name" value="Flavoprotein"/>
    <property type="match status" value="1"/>
</dbReference>
<dbReference type="GO" id="GO:0046872">
    <property type="term" value="F:metal ion binding"/>
    <property type="evidence" value="ECO:0007669"/>
    <property type="project" value="UniProtKB-KW"/>
</dbReference>
<comment type="cofactor">
    <cofactor evidence="3">
        <name>Mg(2+)</name>
        <dbReference type="ChEBI" id="CHEBI:18420"/>
    </cofactor>
</comment>
<dbReference type="Gene3D" id="3.40.50.1950">
    <property type="entry name" value="Flavin prenyltransferase-like"/>
    <property type="match status" value="1"/>
</dbReference>
<comment type="cofactor">
    <cofactor evidence="3">
        <name>FMN</name>
        <dbReference type="ChEBI" id="CHEBI:58210"/>
    </cofactor>
    <text evidence="3">Binds 1 FMN per subunit.</text>
</comment>
<evidence type="ECO:0000256" key="1">
    <source>
        <dbReference type="ARBA" id="ARBA00022793"/>
    </source>
</evidence>
<comment type="similarity">
    <text evidence="3 4">In the N-terminal section; belongs to the HFCD (homo-oligomeric flavin containing Cys decarboxylase) superfamily.</text>
</comment>
<protein>
    <recommendedName>
        <fullName evidence="3">Coenzyme A biosynthesis bifunctional protein CoaBC</fullName>
    </recommendedName>
    <alternativeName>
        <fullName evidence="3">DNA/pantothenate metabolism flavoprotein</fullName>
    </alternativeName>
    <alternativeName>
        <fullName evidence="3">Phosphopantothenoylcysteine synthetase/decarboxylase</fullName>
        <shortName evidence="3">PPCS-PPCDC</shortName>
    </alternativeName>
    <domain>
        <recommendedName>
            <fullName evidence="3">Phosphopantothenoylcysteine decarboxylase</fullName>
            <shortName evidence="3">PPC decarboxylase</shortName>
            <shortName evidence="3">PPC-DC</shortName>
            <ecNumber evidence="3">4.1.1.36</ecNumber>
        </recommendedName>
        <alternativeName>
            <fullName evidence="3">CoaC</fullName>
        </alternativeName>
    </domain>
    <domain>
        <recommendedName>
            <fullName evidence="3">Phosphopantothenate--cysteine ligase</fullName>
            <ecNumber evidence="3">6.3.2.5</ecNumber>
        </recommendedName>
        <alternativeName>
            <fullName evidence="3">CoaB</fullName>
        </alternativeName>
        <alternativeName>
            <fullName evidence="3">Phosphopantothenoylcysteine synthetase</fullName>
            <shortName evidence="3">PPC synthetase</shortName>
            <shortName evidence="3">PPC-S</shortName>
        </alternativeName>
    </domain>
</protein>
<comment type="function">
    <text evidence="4">Catalyzes two steps in the biosynthesis of coenzyme A. In the first step cysteine is conjugated to 4'-phosphopantothenate to form 4-phosphopantothenoylcysteine, in the latter compound is decarboxylated to form 4'-phosphopantotheine.</text>
</comment>
<dbReference type="SUPFAM" id="SSF52507">
    <property type="entry name" value="Homo-oligomeric flavin-containing Cys decarboxylases, HFCD"/>
    <property type="match status" value="1"/>
</dbReference>
<feature type="active site" description="Proton donor" evidence="3">
    <location>
        <position position="165"/>
    </location>
</feature>
<dbReference type="UniPathway" id="UPA00241">
    <property type="reaction ID" value="UER00353"/>
</dbReference>
<dbReference type="EC" id="6.3.2.5" evidence="3"/>
<feature type="binding site" evidence="3">
    <location>
        <position position="289"/>
    </location>
    <ligand>
        <name>CTP</name>
        <dbReference type="ChEBI" id="CHEBI:37563"/>
    </ligand>
</feature>
<feature type="domain" description="Flavoprotein" evidence="5">
    <location>
        <begin position="8"/>
        <end position="180"/>
    </location>
</feature>
<dbReference type="GO" id="GO:0015941">
    <property type="term" value="P:pantothenate catabolic process"/>
    <property type="evidence" value="ECO:0007669"/>
    <property type="project" value="InterPro"/>
</dbReference>
<feature type="binding site" evidence="3">
    <location>
        <position position="332"/>
    </location>
    <ligand>
        <name>CTP</name>
        <dbReference type="ChEBI" id="CHEBI:37563"/>
    </ligand>
</feature>
<dbReference type="GO" id="GO:0071513">
    <property type="term" value="C:phosphopantothenoylcysteine decarboxylase complex"/>
    <property type="evidence" value="ECO:0007669"/>
    <property type="project" value="TreeGrafter"/>
</dbReference>
<dbReference type="RefSeq" id="WP_115026781.1">
    <property type="nucleotide sequence ID" value="NZ_UGHZ01000003.1"/>
</dbReference>
<dbReference type="GO" id="GO:0015937">
    <property type="term" value="P:coenzyme A biosynthetic process"/>
    <property type="evidence" value="ECO:0007669"/>
    <property type="project" value="UniProtKB-UniRule"/>
</dbReference>
<dbReference type="SUPFAM" id="SSF102645">
    <property type="entry name" value="CoaB-like"/>
    <property type="match status" value="1"/>
</dbReference>
<keyword evidence="3 4" id="KW-0285">Flavoprotein</keyword>
<feature type="domain" description="DNA/pantothenate metabolism flavoprotein C-terminal" evidence="6">
    <location>
        <begin position="194"/>
        <end position="401"/>
    </location>
</feature>
<keyword evidence="3 4" id="KW-0288">FMN</keyword>
<evidence type="ECO:0000256" key="3">
    <source>
        <dbReference type="HAMAP-Rule" id="MF_02225"/>
    </source>
</evidence>
<comment type="caution">
    <text evidence="3">Lacks conserved residue(s) required for the propagation of feature annotation.</text>
</comment>
<dbReference type="Pfam" id="PF04127">
    <property type="entry name" value="DFP"/>
    <property type="match status" value="1"/>
</dbReference>
<organism evidence="7 8">
    <name type="scientific">Helicobacter cinaedi</name>
    <dbReference type="NCBI Taxonomy" id="213"/>
    <lineage>
        <taxon>Bacteria</taxon>
        <taxon>Pseudomonadati</taxon>
        <taxon>Campylobacterota</taxon>
        <taxon>Epsilonproteobacteria</taxon>
        <taxon>Campylobacterales</taxon>
        <taxon>Helicobacteraceae</taxon>
        <taxon>Helicobacter</taxon>
    </lineage>
</organism>
<dbReference type="PANTHER" id="PTHR14359">
    <property type="entry name" value="HOMO-OLIGOMERIC FLAVIN CONTAINING CYS DECARBOXYLASE FAMILY"/>
    <property type="match status" value="1"/>
</dbReference>
<evidence type="ECO:0000259" key="6">
    <source>
        <dbReference type="Pfam" id="PF04127"/>
    </source>
</evidence>
<keyword evidence="3" id="KW-0460">Magnesium</keyword>
<keyword evidence="1 3" id="KW-0210">Decarboxylase</keyword>
<dbReference type="InterPro" id="IPR003382">
    <property type="entry name" value="Flavoprotein"/>
</dbReference>
<feature type="region of interest" description="Phosphopantothenate--cysteine ligase" evidence="3">
    <location>
        <begin position="198"/>
        <end position="414"/>
    </location>
</feature>
<comment type="function">
    <text evidence="3">Catalyzes two sequential steps in the biosynthesis of coenzyme A. In the first step cysteine is conjugated to 4'-phosphopantothenate to form 4-phosphopantothenoylcysteine. In the second step the latter compound is decarboxylated to form 4'-phosphopantotheine.</text>
</comment>
<comment type="pathway">
    <text evidence="3 4">Cofactor biosynthesis; coenzyme A biosynthesis; CoA from (R)-pantothenate: step 3/5.</text>
</comment>
<comment type="catalytic activity">
    <reaction evidence="3 4">
        <text>(R)-4'-phosphopantothenate + L-cysteine + CTP = N-[(R)-4-phosphopantothenoyl]-L-cysteine + CMP + diphosphate + H(+)</text>
        <dbReference type="Rhea" id="RHEA:19397"/>
        <dbReference type="ChEBI" id="CHEBI:10986"/>
        <dbReference type="ChEBI" id="CHEBI:15378"/>
        <dbReference type="ChEBI" id="CHEBI:33019"/>
        <dbReference type="ChEBI" id="CHEBI:35235"/>
        <dbReference type="ChEBI" id="CHEBI:37563"/>
        <dbReference type="ChEBI" id="CHEBI:59458"/>
        <dbReference type="ChEBI" id="CHEBI:60377"/>
        <dbReference type="EC" id="6.3.2.5"/>
    </reaction>
</comment>
<gene>
    <name evidence="3 7" type="primary">coaBC</name>
    <name evidence="7" type="ORF">NCTC12221_01699</name>
</gene>
<evidence type="ECO:0000313" key="8">
    <source>
        <dbReference type="Proteomes" id="UP000255335"/>
    </source>
</evidence>
<dbReference type="HAMAP" id="MF_02225">
    <property type="entry name" value="CoaBC"/>
    <property type="match status" value="1"/>
</dbReference>
<proteinExistence type="inferred from homology"/>
<dbReference type="PANTHER" id="PTHR14359:SF6">
    <property type="entry name" value="PHOSPHOPANTOTHENOYLCYSTEINE DECARBOXYLASE"/>
    <property type="match status" value="1"/>
</dbReference>
<dbReference type="InterPro" id="IPR007085">
    <property type="entry name" value="DNA/pantothenate-metab_flavo_C"/>
</dbReference>
<dbReference type="EMBL" id="UGHZ01000003">
    <property type="protein sequence ID" value="STP13621.1"/>
    <property type="molecule type" value="Genomic_DNA"/>
</dbReference>
<dbReference type="NCBIfam" id="TIGR00521">
    <property type="entry name" value="coaBC_dfp"/>
    <property type="match status" value="1"/>
</dbReference>
<sequence>MQHIFHNKNILILISGSIAAYKMLDCISQLKKYNAHIKVVMSQEACKFVSPLSFEAMSGNLVLTEHNQSWVTQSNATNGANHITYARWADIVLIAPASANSIAKIACGIADNVLLTTLLATRAKKLIAPAMNTAMLESPQTQANLAQLKNLGFECIESRSSLLACGEMGDGALAEIDEIIFRLARGLHTHSFWQDREVIISGGGSKESIDEVRFISNHSSGKQASALAIALYTLGAKVSFVSSIFPFPLPKQITQIAAQSAADFHTEIHKLIKKTESKPFVFMAAALADYAPKPQKSKLKKEQVGDTLTLQCFQTQDVLSSIPPESAYKIGFKAEMDRANAPHYAKIMLDSKQCDMVCLNVITKQNPFGADSNTINILTHDFTQSVSGSKLEVAFSIAKACESLTKPSNDSKNR</sequence>
<dbReference type="InterPro" id="IPR036551">
    <property type="entry name" value="Flavin_trans-like"/>
</dbReference>
<dbReference type="GO" id="GO:0004632">
    <property type="term" value="F:phosphopantothenate--cysteine ligase activity"/>
    <property type="evidence" value="ECO:0007669"/>
    <property type="project" value="UniProtKB-UniRule"/>
</dbReference>
<comment type="catalytic activity">
    <reaction evidence="3 4">
        <text>N-[(R)-4-phosphopantothenoyl]-L-cysteine + H(+) = (R)-4'-phosphopantetheine + CO2</text>
        <dbReference type="Rhea" id="RHEA:16793"/>
        <dbReference type="ChEBI" id="CHEBI:15378"/>
        <dbReference type="ChEBI" id="CHEBI:16526"/>
        <dbReference type="ChEBI" id="CHEBI:59458"/>
        <dbReference type="ChEBI" id="CHEBI:61723"/>
        <dbReference type="EC" id="4.1.1.36"/>
    </reaction>
</comment>
<dbReference type="InterPro" id="IPR005252">
    <property type="entry name" value="CoaBC"/>
</dbReference>
<dbReference type="GO" id="GO:0004633">
    <property type="term" value="F:phosphopantothenoylcysteine decarboxylase activity"/>
    <property type="evidence" value="ECO:0007669"/>
    <property type="project" value="UniProtKB-UniRule"/>
</dbReference>
<dbReference type="Gene3D" id="3.40.50.10300">
    <property type="entry name" value="CoaB-like"/>
    <property type="match status" value="1"/>
</dbReference>
<keyword evidence="2 3" id="KW-0456">Lyase</keyword>
<evidence type="ECO:0000256" key="4">
    <source>
        <dbReference type="RuleBase" id="RU364078"/>
    </source>
</evidence>
<dbReference type="Proteomes" id="UP000255335">
    <property type="component" value="Unassembled WGS sequence"/>
</dbReference>
<reference evidence="7 8" key="1">
    <citation type="submission" date="2018-06" db="EMBL/GenBank/DDBJ databases">
        <authorList>
            <consortium name="Pathogen Informatics"/>
            <person name="Doyle S."/>
        </authorList>
    </citation>
    <scope>NUCLEOTIDE SEQUENCE [LARGE SCALE GENOMIC DNA]</scope>
    <source>
        <strain evidence="7 8">NCTC12221</strain>
    </source>
</reference>
<evidence type="ECO:0000256" key="2">
    <source>
        <dbReference type="ARBA" id="ARBA00023239"/>
    </source>
</evidence>
<keyword evidence="3" id="KW-0479">Metal-binding</keyword>
<keyword evidence="3" id="KW-0511">Multifunctional enzyme</keyword>
<feature type="binding site" evidence="3">
    <location>
        <position position="298"/>
    </location>
    <ligand>
        <name>CTP</name>
        <dbReference type="ChEBI" id="CHEBI:37563"/>
    </ligand>
</feature>
<comment type="similarity">
    <text evidence="3 4">In the C-terminal section; belongs to the PPC synthetase family.</text>
</comment>
<keyword evidence="3 4" id="KW-0436">Ligase</keyword>
<dbReference type="EC" id="4.1.1.36" evidence="3"/>
<evidence type="ECO:0000259" key="5">
    <source>
        <dbReference type="Pfam" id="PF02441"/>
    </source>
</evidence>
<dbReference type="GO" id="GO:0010181">
    <property type="term" value="F:FMN binding"/>
    <property type="evidence" value="ECO:0007669"/>
    <property type="project" value="UniProtKB-UniRule"/>
</dbReference>
<evidence type="ECO:0000313" key="7">
    <source>
        <dbReference type="EMBL" id="STP13621.1"/>
    </source>
</evidence>
<dbReference type="InterPro" id="IPR035929">
    <property type="entry name" value="CoaB-like_sf"/>
</dbReference>
<feature type="region of interest" description="Phosphopantothenoylcysteine decarboxylase" evidence="3">
    <location>
        <begin position="1"/>
        <end position="197"/>
    </location>
</feature>
<accession>A0A377JWF0</accession>
<dbReference type="AlphaFoldDB" id="A0A377JWF0"/>
<name>A0A377JWF0_9HELI</name>
<comment type="pathway">
    <text evidence="3 4">Cofactor biosynthesis; coenzyme A biosynthesis; CoA from (R)-pantothenate: step 2/5.</text>
</comment>
<feature type="binding site" evidence="3">
    <location>
        <position position="352"/>
    </location>
    <ligand>
        <name>CTP</name>
        <dbReference type="ChEBI" id="CHEBI:37563"/>
    </ligand>
</feature>